<accession>A0A158M7D6</accession>
<evidence type="ECO:0000313" key="2">
    <source>
        <dbReference type="Proteomes" id="UP000026682"/>
    </source>
</evidence>
<dbReference type="Pfam" id="PF10136">
    <property type="entry name" value="SpecificRecomb"/>
    <property type="match status" value="1"/>
</dbReference>
<gene>
    <name evidence="1" type="ORF">L497_1306</name>
</gene>
<comment type="caution">
    <text evidence="1">The sequence shown here is derived from an EMBL/GenBank/DDBJ whole genome shotgun (WGS) entry which is preliminary data.</text>
</comment>
<dbReference type="AlphaFoldDB" id="A0A158M7D6"/>
<dbReference type="InterPro" id="IPR011385">
    <property type="entry name" value="Site-sp_rcmbase"/>
</dbReference>
<dbReference type="EMBL" id="JFZZ01000035">
    <property type="protein sequence ID" value="KAK96788.1"/>
    <property type="molecule type" value="Genomic_DNA"/>
</dbReference>
<dbReference type="PATRIC" id="fig|1331206.3.peg.829"/>
<sequence length="201" mass="22757">MLRLWQRWKASRTAGHQLDSLLAAARPDADLVERNLWVIELALWIRRARAAPAGASGSHPQLARLRYLLHVLDRQPETRERFAQTLRSVVADNDPLSLFCDTGVASQPGFWGEMVERVQARYLPLPPNRSDMFAIFSLVFTSEDDADWLRAIDEDTLERLRDLLQVPDSRRDPALGMDADRLPGFEQALVNSSSARFAPPV</sequence>
<protein>
    <submittedName>
        <fullName evidence="1">Site-specific recombinase domain protein</fullName>
    </submittedName>
</protein>
<name>A0A158M7D6_9BORD</name>
<reference evidence="1 2" key="1">
    <citation type="submission" date="2014-03" db="EMBL/GenBank/DDBJ databases">
        <title>Genome sequence of Bordetella holmseii.</title>
        <authorList>
            <person name="Harvill E."/>
            <person name="Goodfield L.L."/>
            <person name="Ivanov Y."/>
            <person name="Meyer J.A."/>
            <person name="Newth C."/>
            <person name="Cassiday P."/>
            <person name="Tondella M.L."/>
            <person name="Liao P."/>
            <person name="Zimmerman J."/>
            <person name="Meert K."/>
            <person name="Wessel D."/>
            <person name="Berger J."/>
            <person name="Dean J.M."/>
            <person name="Holubkov R."/>
            <person name="Burr J."/>
            <person name="Liu T."/>
            <person name="Brinkac L.M."/>
            <person name="Sanka R."/>
            <person name="Kim M."/>
            <person name="Losada L."/>
        </authorList>
    </citation>
    <scope>NUCLEOTIDE SEQUENCE [LARGE SCALE GENOMIC DNA]</scope>
    <source>
        <strain evidence="1 2">CDC-H585-BH</strain>
    </source>
</reference>
<evidence type="ECO:0000313" key="1">
    <source>
        <dbReference type="EMBL" id="KAK96788.1"/>
    </source>
</evidence>
<proteinExistence type="predicted"/>
<organism evidence="1 2">
    <name type="scientific">Bordetella holmesii CDC-H585-BH</name>
    <dbReference type="NCBI Taxonomy" id="1331206"/>
    <lineage>
        <taxon>Bacteria</taxon>
        <taxon>Pseudomonadati</taxon>
        <taxon>Pseudomonadota</taxon>
        <taxon>Betaproteobacteria</taxon>
        <taxon>Burkholderiales</taxon>
        <taxon>Alcaligenaceae</taxon>
        <taxon>Bordetella</taxon>
    </lineage>
</organism>
<dbReference type="Proteomes" id="UP000026682">
    <property type="component" value="Unassembled WGS sequence"/>
</dbReference>